<keyword evidence="4" id="KW-0964">Secreted</keyword>
<evidence type="ECO:0000256" key="10">
    <source>
        <dbReference type="ARBA" id="ARBA00022859"/>
    </source>
</evidence>
<dbReference type="Ensembl" id="ENSUAMT00000017668.1">
    <property type="protein sequence ID" value="ENSUAMP00000015757.1"/>
    <property type="gene ID" value="ENSUAMG00000012606.1"/>
</dbReference>
<evidence type="ECO:0000256" key="14">
    <source>
        <dbReference type="SAM" id="MobiDB-lite"/>
    </source>
</evidence>
<dbReference type="GO" id="GO:0045087">
    <property type="term" value="P:innate immune response"/>
    <property type="evidence" value="ECO:0007669"/>
    <property type="project" value="UniProtKB-KW"/>
</dbReference>
<dbReference type="GeneTree" id="ENSGT00940000155748"/>
<keyword evidence="18" id="KW-1185">Reference proteome</keyword>
<dbReference type="SMART" id="SM00034">
    <property type="entry name" value="CLECT"/>
    <property type="match status" value="1"/>
</dbReference>
<keyword evidence="6 15" id="KW-0732">Signal</keyword>
<dbReference type="Pfam" id="PF00059">
    <property type="entry name" value="Lectin_C"/>
    <property type="match status" value="1"/>
</dbReference>
<reference evidence="17" key="2">
    <citation type="submission" date="2025-08" db="UniProtKB">
        <authorList>
            <consortium name="Ensembl"/>
        </authorList>
    </citation>
    <scope>IDENTIFICATION</scope>
</reference>
<feature type="compositionally biased region" description="Low complexity" evidence="14">
    <location>
        <begin position="69"/>
        <end position="78"/>
    </location>
</feature>
<feature type="compositionally biased region" description="Basic and acidic residues" evidence="14">
    <location>
        <begin position="181"/>
        <end position="193"/>
    </location>
</feature>
<evidence type="ECO:0000256" key="9">
    <source>
        <dbReference type="ARBA" id="ARBA00022837"/>
    </source>
</evidence>
<dbReference type="InterPro" id="IPR016186">
    <property type="entry name" value="C-type_lectin-like/link_sf"/>
</dbReference>
<dbReference type="PANTHER" id="PTHR24024:SF15">
    <property type="entry name" value="PULMONARY SURFACTANT-ASSOCIATED PROTEIN D"/>
    <property type="match status" value="1"/>
</dbReference>
<feature type="chain" id="PRO_5019282783" evidence="15">
    <location>
        <begin position="21"/>
        <end position="344"/>
    </location>
</feature>
<comment type="subcellular location">
    <subcellularLocation>
        <location evidence="1">Secreted</location>
    </subcellularLocation>
</comment>
<evidence type="ECO:0000256" key="3">
    <source>
        <dbReference type="ARBA" id="ARBA00011267"/>
    </source>
</evidence>
<dbReference type="InterPro" id="IPR001304">
    <property type="entry name" value="C-type_lectin-like"/>
</dbReference>
<dbReference type="InterPro" id="IPR018378">
    <property type="entry name" value="C-type_lectin_CS"/>
</dbReference>
<evidence type="ECO:0000256" key="7">
    <source>
        <dbReference type="ARBA" id="ARBA00022734"/>
    </source>
</evidence>
<dbReference type="GO" id="GO:0043129">
    <property type="term" value="P:surfactant homeostasis"/>
    <property type="evidence" value="ECO:0007669"/>
    <property type="project" value="Ensembl"/>
</dbReference>
<organism evidence="17 18">
    <name type="scientific">Ursus americanus</name>
    <name type="common">American black bear</name>
    <name type="synonym">Euarctos americanus</name>
    <dbReference type="NCBI Taxonomy" id="9643"/>
    <lineage>
        <taxon>Eukaryota</taxon>
        <taxon>Metazoa</taxon>
        <taxon>Chordata</taxon>
        <taxon>Craniata</taxon>
        <taxon>Vertebrata</taxon>
        <taxon>Euteleostomi</taxon>
        <taxon>Mammalia</taxon>
        <taxon>Eutheria</taxon>
        <taxon>Laurasiatheria</taxon>
        <taxon>Carnivora</taxon>
        <taxon>Caniformia</taxon>
        <taxon>Ursidae</taxon>
        <taxon>Ursus</taxon>
    </lineage>
</organism>
<dbReference type="CDD" id="cd03591">
    <property type="entry name" value="CLECT_collectin_like"/>
    <property type="match status" value="1"/>
</dbReference>
<gene>
    <name evidence="17" type="primary">SFTPD</name>
</gene>
<keyword evidence="8" id="KW-0677">Repeat</keyword>
<evidence type="ECO:0000256" key="6">
    <source>
        <dbReference type="ARBA" id="ARBA00022729"/>
    </source>
</evidence>
<comment type="subunit">
    <text evidence="3">Oligomeric complex of 4 set of homotrimers.</text>
</comment>
<dbReference type="InterPro" id="IPR008160">
    <property type="entry name" value="Collagen"/>
</dbReference>
<dbReference type="InterPro" id="IPR051077">
    <property type="entry name" value="Ca-dependent_lectin"/>
</dbReference>
<dbReference type="PANTHER" id="PTHR24024">
    <property type="entry name" value="PULMONARY SURFACTANT-ASSOCIATED PROTEIN A"/>
    <property type="match status" value="1"/>
</dbReference>
<keyword evidence="5" id="KW-0399">Innate immunity</keyword>
<evidence type="ECO:0000256" key="8">
    <source>
        <dbReference type="ARBA" id="ARBA00022737"/>
    </source>
</evidence>
<keyword evidence="13" id="KW-0379">Hydroxylation</keyword>
<dbReference type="PROSITE" id="PS50041">
    <property type="entry name" value="C_TYPE_LECTIN_2"/>
    <property type="match status" value="1"/>
</dbReference>
<proteinExistence type="inferred from homology"/>
<feature type="compositionally biased region" description="Low complexity" evidence="14">
    <location>
        <begin position="151"/>
        <end position="166"/>
    </location>
</feature>
<dbReference type="GO" id="GO:0005615">
    <property type="term" value="C:extracellular space"/>
    <property type="evidence" value="ECO:0007669"/>
    <property type="project" value="TreeGrafter"/>
</dbReference>
<dbReference type="GO" id="GO:0030246">
    <property type="term" value="F:carbohydrate binding"/>
    <property type="evidence" value="ECO:0007669"/>
    <property type="project" value="UniProtKB-KW"/>
</dbReference>
<keyword evidence="7" id="KW-0430">Lectin</keyword>
<sequence>MLLLPLSVLILLAQPPRSLGAEVKTYSQRAAASTCTLVMCSPVENGLPGRDGRDGREGPRGEKGDPGLPGAVGRAGTPGPAGPVGPKGDNGSAGEPGPKGDSGPSGEQLGMECSCLQALLLPPLGYGKGDRRPVGQSMYWEAENAGKRVQSSPSSSSVIPGPAGAMGPPGPPGAKGPPGLKGDRGAPGDKGAKGESGLLGKVASVRLGSSRGVGAGEEGVELFPNGRAVGEKIFKTGGFEKTFEDAQQVCMQAGGQMASPRSAAENEALQQLATAQNKAAFLSMTDIKTEGKFTYPTGEPLVYSNWAPGEPNDNGGSEDCVEIFTNGKWNDKNCREQRLVVCEF</sequence>
<evidence type="ECO:0000256" key="15">
    <source>
        <dbReference type="SAM" id="SignalP"/>
    </source>
</evidence>
<keyword evidence="9" id="KW-0106">Calcium</keyword>
<dbReference type="Pfam" id="PF01391">
    <property type="entry name" value="Collagen"/>
    <property type="match status" value="2"/>
</dbReference>
<protein>
    <submittedName>
        <fullName evidence="17">Surfactant protein D</fullName>
    </submittedName>
</protein>
<dbReference type="InterPro" id="IPR015097">
    <property type="entry name" value="Surfac_D-trimer"/>
</dbReference>
<reference evidence="18" key="1">
    <citation type="submission" date="2016-06" db="EMBL/GenBank/DDBJ databases">
        <title>De novo assembly and RNA-Seq shows season-dependent expression and editing in black bear kidneys.</title>
        <authorList>
            <person name="Korstanje R."/>
            <person name="Srivastava A."/>
            <person name="Sarsani V.K."/>
            <person name="Sheehan S.M."/>
            <person name="Seger R.L."/>
            <person name="Barter M.E."/>
            <person name="Lindqvist C."/>
            <person name="Brody L.C."/>
            <person name="Mullikin J.C."/>
        </authorList>
    </citation>
    <scope>NUCLEOTIDE SEQUENCE [LARGE SCALE GENOMIC DNA]</scope>
</reference>
<feature type="compositionally biased region" description="Basic and acidic residues" evidence="14">
    <location>
        <begin position="50"/>
        <end position="65"/>
    </location>
</feature>
<dbReference type="AlphaFoldDB" id="A0A452RAU7"/>
<evidence type="ECO:0000313" key="17">
    <source>
        <dbReference type="Ensembl" id="ENSUAMP00000015757.1"/>
    </source>
</evidence>
<evidence type="ECO:0000256" key="4">
    <source>
        <dbReference type="ARBA" id="ARBA00022525"/>
    </source>
</evidence>
<dbReference type="GO" id="GO:0005771">
    <property type="term" value="C:multivesicular body"/>
    <property type="evidence" value="ECO:0007669"/>
    <property type="project" value="TreeGrafter"/>
</dbReference>
<feature type="region of interest" description="Disordered" evidence="14">
    <location>
        <begin position="145"/>
        <end position="197"/>
    </location>
</feature>
<dbReference type="PROSITE" id="PS00615">
    <property type="entry name" value="C_TYPE_LECTIN_1"/>
    <property type="match status" value="1"/>
</dbReference>
<evidence type="ECO:0000256" key="11">
    <source>
        <dbReference type="ARBA" id="ARBA00023119"/>
    </source>
</evidence>
<keyword evidence="10" id="KW-0391">Immunity</keyword>
<dbReference type="Pfam" id="PF09006">
    <property type="entry name" value="Surfac_D-trimer"/>
    <property type="match status" value="1"/>
</dbReference>
<dbReference type="FunFam" id="3.10.100.10:FF:000045">
    <property type="entry name" value="Pulmonary surfactant-associated protein D"/>
    <property type="match status" value="1"/>
</dbReference>
<dbReference type="SUPFAM" id="SSF56436">
    <property type="entry name" value="C-type lectin-like"/>
    <property type="match status" value="1"/>
</dbReference>
<dbReference type="Gene3D" id="3.10.100.10">
    <property type="entry name" value="Mannose-Binding Protein A, subunit A"/>
    <property type="match status" value="1"/>
</dbReference>
<keyword evidence="12" id="KW-1015">Disulfide bond</keyword>
<dbReference type="InterPro" id="IPR033990">
    <property type="entry name" value="Collectin_CTLD"/>
</dbReference>
<evidence type="ECO:0000313" key="18">
    <source>
        <dbReference type="Proteomes" id="UP000291022"/>
    </source>
</evidence>
<evidence type="ECO:0000256" key="5">
    <source>
        <dbReference type="ARBA" id="ARBA00022588"/>
    </source>
</evidence>
<feature type="signal peptide" evidence="15">
    <location>
        <begin position="1"/>
        <end position="20"/>
    </location>
</feature>
<accession>A0A452RAU7</accession>
<dbReference type="Proteomes" id="UP000291022">
    <property type="component" value="Unassembled WGS sequence"/>
</dbReference>
<dbReference type="GO" id="GO:0048286">
    <property type="term" value="P:lung alveolus development"/>
    <property type="evidence" value="ECO:0007669"/>
    <property type="project" value="Ensembl"/>
</dbReference>
<comment type="similarity">
    <text evidence="2">Belongs to the SFTPD family.</text>
</comment>
<evidence type="ECO:0000259" key="16">
    <source>
        <dbReference type="PROSITE" id="PS50041"/>
    </source>
</evidence>
<feature type="region of interest" description="Disordered" evidence="14">
    <location>
        <begin position="42"/>
        <end position="109"/>
    </location>
</feature>
<evidence type="ECO:0000256" key="13">
    <source>
        <dbReference type="ARBA" id="ARBA00023278"/>
    </source>
</evidence>
<reference evidence="17" key="3">
    <citation type="submission" date="2025-09" db="UniProtKB">
        <authorList>
            <consortium name="Ensembl"/>
        </authorList>
    </citation>
    <scope>IDENTIFICATION</scope>
</reference>
<feature type="domain" description="C-type lectin" evidence="16">
    <location>
        <begin position="241"/>
        <end position="343"/>
    </location>
</feature>
<evidence type="ECO:0000256" key="2">
    <source>
        <dbReference type="ARBA" id="ARBA00007899"/>
    </source>
</evidence>
<evidence type="ECO:0000256" key="1">
    <source>
        <dbReference type="ARBA" id="ARBA00004613"/>
    </source>
</evidence>
<keyword evidence="11" id="KW-0176">Collagen</keyword>
<evidence type="ECO:0000256" key="12">
    <source>
        <dbReference type="ARBA" id="ARBA00023157"/>
    </source>
</evidence>
<name>A0A452RAU7_URSAM</name>
<dbReference type="InterPro" id="IPR016187">
    <property type="entry name" value="CTDL_fold"/>
</dbReference>
<dbReference type="GO" id="GO:0005581">
    <property type="term" value="C:collagen trimer"/>
    <property type="evidence" value="ECO:0007669"/>
    <property type="project" value="UniProtKB-KW"/>
</dbReference>